<dbReference type="EMBL" id="CP063077">
    <property type="protein sequence ID" value="QOQ86511.1"/>
    <property type="molecule type" value="Genomic_DNA"/>
</dbReference>
<evidence type="ECO:0000313" key="4">
    <source>
        <dbReference type="Proteomes" id="UP000594749"/>
    </source>
</evidence>
<keyword evidence="2" id="KW-0614">Plasmid</keyword>
<protein>
    <submittedName>
        <fullName evidence="2">Uncharacterized protein</fullName>
    </submittedName>
</protein>
<keyword evidence="4" id="KW-1185">Reference proteome</keyword>
<proteinExistence type="predicted"/>
<evidence type="ECO:0000256" key="1">
    <source>
        <dbReference type="SAM" id="Coils"/>
    </source>
</evidence>
<dbReference type="Proteomes" id="UP000594749">
    <property type="component" value="Plasmid pLMG-27932-1"/>
</dbReference>
<geneLocation type="plasmid" evidence="3 4">
    <name>pLMG-27932-1</name>
</geneLocation>
<reference evidence="3 4" key="2">
    <citation type="submission" date="2020-10" db="EMBL/GenBank/DDBJ databases">
        <title>Campylobacter and Helicobacter PacBio genomes.</title>
        <authorList>
            <person name="Lane C."/>
        </authorList>
    </citation>
    <scope>NUCLEOTIDE SEQUENCE [LARGE SCALE GENOMIC DNA]</scope>
    <source>
        <strain evidence="3 4">2016D-0077</strain>
        <plasmid evidence="3 4">pLMG-27932-1</plasmid>
    </source>
</reference>
<dbReference type="AlphaFoldDB" id="A0A6M8N0P5"/>
<keyword evidence="1" id="KW-0175">Coiled coil</keyword>
<dbReference type="EMBL" id="CP053843">
    <property type="protein sequence ID" value="QKF65581.1"/>
    <property type="molecule type" value="Genomic_DNA"/>
</dbReference>
<evidence type="ECO:0000313" key="2">
    <source>
        <dbReference type="EMBL" id="QKF65581.1"/>
    </source>
</evidence>
<gene>
    <name evidence="2" type="ORF">CCORG_a0045</name>
    <name evidence="3" type="ORF">IMC76_00010</name>
</gene>
<geneLocation type="plasmid" evidence="2">
    <name>pCCORG</name>
</geneLocation>
<name>A0A6M8N0P5_9BACT</name>
<dbReference type="RefSeq" id="WP_172658587.1">
    <property type="nucleotide sequence ID" value="NZ_CP053843.1"/>
</dbReference>
<reference evidence="2" key="1">
    <citation type="submission" date="2020-05" db="EMBL/GenBank/DDBJ databases">
        <title>Complete genome sequencing of Campylobacter and Arcobacter type strains.</title>
        <authorList>
            <person name="Miller W.G."/>
            <person name="Yee E."/>
        </authorList>
    </citation>
    <scope>NUCLEOTIDE SEQUENCE [LARGE SCALE GENOMIC DNA]</scope>
    <source>
        <strain evidence="2">LMG 27932</strain>
        <plasmid evidence="2">pCCORG</plasmid>
    </source>
</reference>
<organism evidence="2">
    <name type="scientific">Campylobacter corcagiensis</name>
    <dbReference type="NCBI Taxonomy" id="1448857"/>
    <lineage>
        <taxon>Bacteria</taxon>
        <taxon>Pseudomonadati</taxon>
        <taxon>Campylobacterota</taxon>
        <taxon>Epsilonproteobacteria</taxon>
        <taxon>Campylobacterales</taxon>
        <taxon>Campylobacteraceae</taxon>
        <taxon>Campylobacter</taxon>
    </lineage>
</organism>
<sequence>MTINLDENQIQEVRETYEKLKNIYENKSQMEILKKERENTIKEGIASICDLRDNEGNVDIKKVKMPLLIALLNEIFNEKENPKETEYSIMQDYRTALEGGEIEAELITSYLHCDEEIKATKNDIKSVFAEVSLLDNETCKALEELAKEYYKEIKQDKMIEAGFIKEKPIKDDSEYNELKENLEAILES</sequence>
<evidence type="ECO:0000313" key="3">
    <source>
        <dbReference type="EMBL" id="QOQ86511.1"/>
    </source>
</evidence>
<accession>A0A6M8N0P5</accession>
<feature type="coiled-coil region" evidence="1">
    <location>
        <begin position="3"/>
        <end position="30"/>
    </location>
</feature>
<dbReference type="KEGG" id="ccor:CCORG_a0045"/>